<dbReference type="Gene3D" id="3.30.565.10">
    <property type="entry name" value="Histidine kinase-like ATPase, C-terminal domain"/>
    <property type="match status" value="1"/>
</dbReference>
<dbReference type="InterPro" id="IPR000014">
    <property type="entry name" value="PAS"/>
</dbReference>
<dbReference type="InterPro" id="IPR003661">
    <property type="entry name" value="HisK_dim/P_dom"/>
</dbReference>
<evidence type="ECO:0000313" key="23">
    <source>
        <dbReference type="Proteomes" id="UP001230978"/>
    </source>
</evidence>
<evidence type="ECO:0000259" key="20">
    <source>
        <dbReference type="PROSITE" id="PS50113"/>
    </source>
</evidence>
<keyword evidence="6 15" id="KW-0597">Phosphoprotein</keyword>
<keyword evidence="10 22" id="KW-0547">Nucleotide-binding</keyword>
<dbReference type="Pfam" id="PF00072">
    <property type="entry name" value="Response_reg"/>
    <property type="match status" value="1"/>
</dbReference>
<feature type="domain" description="HPt" evidence="21">
    <location>
        <begin position="763"/>
        <end position="863"/>
    </location>
</feature>
<dbReference type="InterPro" id="IPR011006">
    <property type="entry name" value="CheY-like_superfamily"/>
</dbReference>
<dbReference type="SUPFAM" id="SSF47226">
    <property type="entry name" value="Histidine-containing phosphotransfer domain, HPT domain"/>
    <property type="match status" value="1"/>
</dbReference>
<dbReference type="PROSITE" id="PS50110">
    <property type="entry name" value="RESPONSE_REGULATORY"/>
    <property type="match status" value="1"/>
</dbReference>
<accession>A0ABY8QBR2</accession>
<dbReference type="Gene3D" id="3.30.450.20">
    <property type="entry name" value="PAS domain"/>
    <property type="match status" value="1"/>
</dbReference>
<keyword evidence="7" id="KW-0808">Transferase</keyword>
<dbReference type="PROSITE" id="PS50109">
    <property type="entry name" value="HIS_KIN"/>
    <property type="match status" value="1"/>
</dbReference>
<dbReference type="PANTHER" id="PTHR43047:SF64">
    <property type="entry name" value="HISTIDINE KINASE CONTAINING CHEY-HOMOLOGOUS RECEIVER DOMAIN AND PAS DOMAIN-RELATED"/>
    <property type="match status" value="1"/>
</dbReference>
<keyword evidence="13 16" id="KW-0472">Membrane</keyword>
<dbReference type="SMART" id="SM00388">
    <property type="entry name" value="HisKA"/>
    <property type="match status" value="1"/>
</dbReference>
<keyword evidence="23" id="KW-1185">Reference proteome</keyword>
<comment type="subcellular location">
    <subcellularLocation>
        <location evidence="2">Cell inner membrane</location>
        <topology evidence="2">Multi-pass membrane protein</topology>
    </subcellularLocation>
</comment>
<dbReference type="InterPro" id="IPR000700">
    <property type="entry name" value="PAS-assoc_C"/>
</dbReference>
<evidence type="ECO:0000259" key="21">
    <source>
        <dbReference type="PROSITE" id="PS50894"/>
    </source>
</evidence>
<dbReference type="SUPFAM" id="SSF52172">
    <property type="entry name" value="CheY-like"/>
    <property type="match status" value="1"/>
</dbReference>
<keyword evidence="8 16" id="KW-0812">Transmembrane</keyword>
<evidence type="ECO:0000256" key="13">
    <source>
        <dbReference type="ARBA" id="ARBA00023136"/>
    </source>
</evidence>
<dbReference type="GO" id="GO:0005524">
    <property type="term" value="F:ATP binding"/>
    <property type="evidence" value="ECO:0007669"/>
    <property type="project" value="UniProtKB-KW"/>
</dbReference>
<evidence type="ECO:0000256" key="14">
    <source>
        <dbReference type="PROSITE-ProRule" id="PRU00110"/>
    </source>
</evidence>
<sequence>MLRLWTRRIRVGLLIAIAAFFIGTVPVLVQDVYTRLQALERANSDNGLWAMMQTEVEVLRLQAAYREARDIPAGPQLDELRRWFNVLYSRVSLLEESGIYAPLIARPENAGDYGALRDYLSANVALIDGPDQNLAAGLDQIGAPLGDLRAAVRRMTLNALSDFAAQSDLNRTSMADTLVRLAAVTGAFMALLAAAAIILGRQFRRAKAQGEALRQTGDRLSTIFATSADAIIVTDADGTIRDFNPAAEAIFGLSAAEATGQNALKRLFAEGEGGPQGQALVMALGNTANRNAPFRIEVDARRADGHVFPAEVTIARAGTDTEGLIVAFVRDISERRRAEADLLQARDRALAGEKAKADFLAVMSHEMRTPLNGLIGSMDLMRKTGLSSSQRELMSVMQSSGDILLGHVNSVLDVSRAEAEAGTPPSLAAPFDLEQLIDECLANQAGLAASVGNDLATQHPAGPVGLVTGDAGRLRQILLNLIGNAVKFTRNGTITVEAERLPGPGDQVEIRVIDTGIGIDEADLSRIFEPFVTLDASYGRETGGTGLGLAIARRLARAMGGDLDAESEPGEGSLFWLRLPLPPASDAQPRPAATEAEAIGIASSDGSLPVPEGPPQSILLVEDNAINRLLLRRFLEAGGHMVTEAEDGIEGVARAKEAAFDLILMDISMPRMDGIAATRAIRASGGPSAQTRIFALTAHALPAERARFLEAGMEATLAKPIGQDALLRAVAGLGIDTPEPVAPPPSAPVLDTATLSDLIRHIGRPTARTLIQRLIEDGDRALERLKAGDVEKDAPELGQICHQLAGTSGTFGTTRLRATLIQTEAALSAANAVTAQRSIAELPAVWNATRAALSLERDRLTDD</sequence>
<dbReference type="InterPro" id="IPR013767">
    <property type="entry name" value="PAS_fold"/>
</dbReference>
<dbReference type="SMART" id="SM00387">
    <property type="entry name" value="HATPase_c"/>
    <property type="match status" value="1"/>
</dbReference>
<organism evidence="22 23">
    <name type="scientific">Fuscovulum ytuae</name>
    <dbReference type="NCBI Taxonomy" id="3042299"/>
    <lineage>
        <taxon>Bacteria</taxon>
        <taxon>Pseudomonadati</taxon>
        <taxon>Pseudomonadota</taxon>
        <taxon>Alphaproteobacteria</taxon>
        <taxon>Rhodobacterales</taxon>
        <taxon>Paracoccaceae</taxon>
        <taxon>Fuscovulum</taxon>
    </lineage>
</organism>
<evidence type="ECO:0000256" key="10">
    <source>
        <dbReference type="ARBA" id="ARBA00022840"/>
    </source>
</evidence>
<dbReference type="InterPro" id="IPR001789">
    <property type="entry name" value="Sig_transdc_resp-reg_receiver"/>
</dbReference>
<evidence type="ECO:0000256" key="2">
    <source>
        <dbReference type="ARBA" id="ARBA00004429"/>
    </source>
</evidence>
<dbReference type="Pfam" id="PF01627">
    <property type="entry name" value="Hpt"/>
    <property type="match status" value="1"/>
</dbReference>
<keyword evidence="10 22" id="KW-0067">ATP-binding</keyword>
<evidence type="ECO:0000259" key="19">
    <source>
        <dbReference type="PROSITE" id="PS50112"/>
    </source>
</evidence>
<keyword evidence="4" id="KW-1003">Cell membrane</keyword>
<evidence type="ECO:0000256" key="16">
    <source>
        <dbReference type="SAM" id="Phobius"/>
    </source>
</evidence>
<feature type="transmembrane region" description="Helical" evidence="16">
    <location>
        <begin position="178"/>
        <end position="199"/>
    </location>
</feature>
<dbReference type="InterPro" id="IPR036641">
    <property type="entry name" value="HPT_dom_sf"/>
</dbReference>
<dbReference type="SMART" id="SM00091">
    <property type="entry name" value="PAS"/>
    <property type="match status" value="1"/>
</dbReference>
<keyword evidence="11 16" id="KW-1133">Transmembrane helix</keyword>
<dbReference type="PROSITE" id="PS50894">
    <property type="entry name" value="HPT"/>
    <property type="match status" value="1"/>
</dbReference>
<dbReference type="EMBL" id="CP124535">
    <property type="protein sequence ID" value="WGV17712.1"/>
    <property type="molecule type" value="Genomic_DNA"/>
</dbReference>
<dbReference type="Gene3D" id="3.40.50.2300">
    <property type="match status" value="1"/>
</dbReference>
<feature type="domain" description="Histidine kinase" evidence="17">
    <location>
        <begin position="362"/>
        <end position="583"/>
    </location>
</feature>
<evidence type="ECO:0000256" key="5">
    <source>
        <dbReference type="ARBA" id="ARBA00022519"/>
    </source>
</evidence>
<evidence type="ECO:0000256" key="1">
    <source>
        <dbReference type="ARBA" id="ARBA00000085"/>
    </source>
</evidence>
<dbReference type="InterPro" id="IPR004358">
    <property type="entry name" value="Sig_transdc_His_kin-like_C"/>
</dbReference>
<dbReference type="Pfam" id="PF00512">
    <property type="entry name" value="HisKA"/>
    <property type="match status" value="1"/>
</dbReference>
<gene>
    <name evidence="22" type="ORF">QF092_08005</name>
</gene>
<keyword evidence="5" id="KW-0997">Cell inner membrane</keyword>
<evidence type="ECO:0000259" key="18">
    <source>
        <dbReference type="PROSITE" id="PS50110"/>
    </source>
</evidence>
<dbReference type="InterPro" id="IPR003594">
    <property type="entry name" value="HATPase_dom"/>
</dbReference>
<dbReference type="RefSeq" id="WP_281469206.1">
    <property type="nucleotide sequence ID" value="NZ_CP124535.1"/>
</dbReference>
<dbReference type="Pfam" id="PF00989">
    <property type="entry name" value="PAS"/>
    <property type="match status" value="1"/>
</dbReference>
<dbReference type="InterPro" id="IPR036097">
    <property type="entry name" value="HisK_dim/P_sf"/>
</dbReference>
<name>A0ABY8QBR2_9RHOB</name>
<evidence type="ECO:0000256" key="8">
    <source>
        <dbReference type="ARBA" id="ARBA00022692"/>
    </source>
</evidence>
<feature type="modified residue" description="Phosphohistidine" evidence="14">
    <location>
        <position position="802"/>
    </location>
</feature>
<evidence type="ECO:0000256" key="3">
    <source>
        <dbReference type="ARBA" id="ARBA00012438"/>
    </source>
</evidence>
<comment type="catalytic activity">
    <reaction evidence="1">
        <text>ATP + protein L-histidine = ADP + protein N-phospho-L-histidine.</text>
        <dbReference type="EC" id="2.7.13.3"/>
    </reaction>
</comment>
<dbReference type="CDD" id="cd00130">
    <property type="entry name" value="PAS"/>
    <property type="match status" value="1"/>
</dbReference>
<dbReference type="InterPro" id="IPR035965">
    <property type="entry name" value="PAS-like_dom_sf"/>
</dbReference>
<keyword evidence="9" id="KW-0418">Kinase</keyword>
<evidence type="ECO:0000256" key="12">
    <source>
        <dbReference type="ARBA" id="ARBA00023012"/>
    </source>
</evidence>
<evidence type="ECO:0000259" key="17">
    <source>
        <dbReference type="PROSITE" id="PS50109"/>
    </source>
</evidence>
<dbReference type="Gene3D" id="1.10.287.130">
    <property type="match status" value="1"/>
</dbReference>
<dbReference type="CDD" id="cd16922">
    <property type="entry name" value="HATPase_EvgS-ArcB-TorS-like"/>
    <property type="match status" value="1"/>
</dbReference>
<dbReference type="EC" id="2.7.13.3" evidence="3"/>
<proteinExistence type="predicted"/>
<dbReference type="Pfam" id="PF02518">
    <property type="entry name" value="HATPase_c"/>
    <property type="match status" value="1"/>
</dbReference>
<dbReference type="PRINTS" id="PR00344">
    <property type="entry name" value="BCTRLSENSOR"/>
</dbReference>
<dbReference type="CDD" id="cd17546">
    <property type="entry name" value="REC_hyHK_CKI1_RcsC-like"/>
    <property type="match status" value="1"/>
</dbReference>
<dbReference type="Gene3D" id="1.20.120.160">
    <property type="entry name" value="HPT domain"/>
    <property type="match status" value="1"/>
</dbReference>
<evidence type="ECO:0000256" key="6">
    <source>
        <dbReference type="ARBA" id="ARBA00022553"/>
    </source>
</evidence>
<dbReference type="CDD" id="cd00082">
    <property type="entry name" value="HisKA"/>
    <property type="match status" value="1"/>
</dbReference>
<reference evidence="22 23" key="1">
    <citation type="submission" date="2023-04" db="EMBL/GenBank/DDBJ databases">
        <title>YMD61, complete Genome.</title>
        <authorList>
            <person name="Zhang J."/>
        </authorList>
    </citation>
    <scope>NUCLEOTIDE SEQUENCE [LARGE SCALE GENOMIC DNA]</scope>
    <source>
        <strain evidence="22 23">YMD61</strain>
    </source>
</reference>
<dbReference type="InterPro" id="IPR005467">
    <property type="entry name" value="His_kinase_dom"/>
</dbReference>
<evidence type="ECO:0000256" key="4">
    <source>
        <dbReference type="ARBA" id="ARBA00022475"/>
    </source>
</evidence>
<evidence type="ECO:0000313" key="22">
    <source>
        <dbReference type="EMBL" id="WGV17712.1"/>
    </source>
</evidence>
<keyword evidence="12" id="KW-0902">Two-component regulatory system</keyword>
<feature type="domain" description="PAC" evidence="20">
    <location>
        <begin position="294"/>
        <end position="344"/>
    </location>
</feature>
<dbReference type="SUPFAM" id="SSF55874">
    <property type="entry name" value="ATPase domain of HSP90 chaperone/DNA topoisomerase II/histidine kinase"/>
    <property type="match status" value="1"/>
</dbReference>
<protein>
    <recommendedName>
        <fullName evidence="3">histidine kinase</fullName>
        <ecNumber evidence="3">2.7.13.3</ecNumber>
    </recommendedName>
</protein>
<dbReference type="NCBIfam" id="TIGR00229">
    <property type="entry name" value="sensory_box"/>
    <property type="match status" value="1"/>
</dbReference>
<dbReference type="PROSITE" id="PS50112">
    <property type="entry name" value="PAS"/>
    <property type="match status" value="1"/>
</dbReference>
<evidence type="ECO:0000256" key="15">
    <source>
        <dbReference type="PROSITE-ProRule" id="PRU00169"/>
    </source>
</evidence>
<dbReference type="SUPFAM" id="SSF55785">
    <property type="entry name" value="PYP-like sensor domain (PAS domain)"/>
    <property type="match status" value="1"/>
</dbReference>
<evidence type="ECO:0000256" key="9">
    <source>
        <dbReference type="ARBA" id="ARBA00022777"/>
    </source>
</evidence>
<feature type="domain" description="PAS" evidence="19">
    <location>
        <begin position="216"/>
        <end position="268"/>
    </location>
</feature>
<dbReference type="InterPro" id="IPR008207">
    <property type="entry name" value="Sig_transdc_His_kin_Hpt_dom"/>
</dbReference>
<feature type="domain" description="Response regulatory" evidence="18">
    <location>
        <begin position="617"/>
        <end position="734"/>
    </location>
</feature>
<evidence type="ECO:0000256" key="7">
    <source>
        <dbReference type="ARBA" id="ARBA00022679"/>
    </source>
</evidence>
<dbReference type="PANTHER" id="PTHR43047">
    <property type="entry name" value="TWO-COMPONENT HISTIDINE PROTEIN KINASE"/>
    <property type="match status" value="1"/>
</dbReference>
<dbReference type="PROSITE" id="PS50113">
    <property type="entry name" value="PAC"/>
    <property type="match status" value="1"/>
</dbReference>
<dbReference type="SMART" id="SM00448">
    <property type="entry name" value="REC"/>
    <property type="match status" value="1"/>
</dbReference>
<dbReference type="InterPro" id="IPR036890">
    <property type="entry name" value="HATPase_C_sf"/>
</dbReference>
<dbReference type="SUPFAM" id="SSF47384">
    <property type="entry name" value="Homodimeric domain of signal transducing histidine kinase"/>
    <property type="match status" value="1"/>
</dbReference>
<dbReference type="Proteomes" id="UP001230978">
    <property type="component" value="Chromosome"/>
</dbReference>
<feature type="modified residue" description="4-aspartylphosphate" evidence="15">
    <location>
        <position position="666"/>
    </location>
</feature>
<evidence type="ECO:0000256" key="11">
    <source>
        <dbReference type="ARBA" id="ARBA00022989"/>
    </source>
</evidence>